<keyword evidence="3" id="KW-0418">Kinase</keyword>
<dbReference type="EMBL" id="CAFABE010000101">
    <property type="protein sequence ID" value="CAB4833858.1"/>
    <property type="molecule type" value="Genomic_DNA"/>
</dbReference>
<dbReference type="Gene3D" id="3.30.70.890">
    <property type="entry name" value="GHMP kinase, C-terminal domain"/>
    <property type="match status" value="1"/>
</dbReference>
<dbReference type="InterPro" id="IPR020568">
    <property type="entry name" value="Ribosomal_Su5_D2-typ_SF"/>
</dbReference>
<dbReference type="GO" id="GO:0016114">
    <property type="term" value="P:terpenoid biosynthetic process"/>
    <property type="evidence" value="ECO:0007669"/>
    <property type="project" value="InterPro"/>
</dbReference>
<evidence type="ECO:0000313" key="8">
    <source>
        <dbReference type="EMBL" id="CAB5017613.1"/>
    </source>
</evidence>
<dbReference type="InterPro" id="IPR036554">
    <property type="entry name" value="GHMP_kinase_C_sf"/>
</dbReference>
<dbReference type="PANTHER" id="PTHR43527">
    <property type="entry name" value="4-DIPHOSPHOCYTIDYL-2-C-METHYL-D-ERYTHRITOL KINASE, CHLOROPLASTIC"/>
    <property type="match status" value="1"/>
</dbReference>
<dbReference type="GO" id="GO:0050515">
    <property type="term" value="F:4-(cytidine 5'-diphospho)-2-C-methyl-D-erythritol kinase activity"/>
    <property type="evidence" value="ECO:0007669"/>
    <property type="project" value="InterPro"/>
</dbReference>
<keyword evidence="2" id="KW-0547">Nucleotide-binding</keyword>
<dbReference type="SUPFAM" id="SSF54211">
    <property type="entry name" value="Ribosomal protein S5 domain 2-like"/>
    <property type="match status" value="1"/>
</dbReference>
<dbReference type="InterPro" id="IPR004424">
    <property type="entry name" value="IspE"/>
</dbReference>
<feature type="domain" description="GHMP kinase N-terminal" evidence="5">
    <location>
        <begin position="71"/>
        <end position="112"/>
    </location>
</feature>
<sequence>MSEFQRVLAPAKLTWSLHVGSRRENGLHEIDAEMLTLDLADELVIVDGGEGIVLESESGARANDLTLGSENLIMRALDLAGRRAAVRLKKVIPMGGGLGGGSADAGAILRWARVEDSRDALQLGSDVPFCSLGGRARVRGVGEEIEPLAFVERTVVLFVPPCAIGTAAVFQAFDGLQARGGVHHDRNDLSDAALLVEPELGAWRACFAEATGHEPILAGSGSTMFVEGTKESCGLLGVDSLVHNESKGMLIEAKAVPASFGDPGVRLP</sequence>
<dbReference type="Pfam" id="PF00288">
    <property type="entry name" value="GHMP_kinases_N"/>
    <property type="match status" value="1"/>
</dbReference>
<organism evidence="6">
    <name type="scientific">freshwater metagenome</name>
    <dbReference type="NCBI Taxonomy" id="449393"/>
    <lineage>
        <taxon>unclassified sequences</taxon>
        <taxon>metagenomes</taxon>
        <taxon>ecological metagenomes</taxon>
    </lineage>
</organism>
<dbReference type="SUPFAM" id="SSF55060">
    <property type="entry name" value="GHMP Kinase, C-terminal domain"/>
    <property type="match status" value="1"/>
</dbReference>
<evidence type="ECO:0000256" key="4">
    <source>
        <dbReference type="ARBA" id="ARBA00022840"/>
    </source>
</evidence>
<dbReference type="EMBL" id="CAFBLT010000001">
    <property type="protein sequence ID" value="CAB4865751.1"/>
    <property type="molecule type" value="Genomic_DNA"/>
</dbReference>
<reference evidence="6" key="1">
    <citation type="submission" date="2020-05" db="EMBL/GenBank/DDBJ databases">
        <authorList>
            <person name="Chiriac C."/>
            <person name="Salcher M."/>
            <person name="Ghai R."/>
            <person name="Kavagutti S V."/>
        </authorList>
    </citation>
    <scope>NUCLEOTIDE SEQUENCE</scope>
</reference>
<name>A0A6J7AN56_9ZZZZ</name>
<dbReference type="PANTHER" id="PTHR43527:SF2">
    <property type="entry name" value="4-DIPHOSPHOCYTIDYL-2-C-METHYL-D-ERYTHRITOL KINASE, CHLOROPLASTIC"/>
    <property type="match status" value="1"/>
</dbReference>
<protein>
    <submittedName>
        <fullName evidence="6">Unannotated protein</fullName>
    </submittedName>
</protein>
<evidence type="ECO:0000313" key="6">
    <source>
        <dbReference type="EMBL" id="CAB4833858.1"/>
    </source>
</evidence>
<dbReference type="AlphaFoldDB" id="A0A6J7AN56"/>
<evidence type="ECO:0000259" key="5">
    <source>
        <dbReference type="Pfam" id="PF00288"/>
    </source>
</evidence>
<evidence type="ECO:0000256" key="3">
    <source>
        <dbReference type="ARBA" id="ARBA00022777"/>
    </source>
</evidence>
<evidence type="ECO:0000313" key="7">
    <source>
        <dbReference type="EMBL" id="CAB4865751.1"/>
    </source>
</evidence>
<proteinExistence type="inferred from homology"/>
<accession>A0A6J7AN56</accession>
<keyword evidence="4" id="KW-0067">ATP-binding</keyword>
<evidence type="ECO:0000256" key="1">
    <source>
        <dbReference type="ARBA" id="ARBA00022679"/>
    </source>
</evidence>
<dbReference type="InterPro" id="IPR006204">
    <property type="entry name" value="GHMP_kinase_N_dom"/>
</dbReference>
<dbReference type="EMBL" id="CAFBPM010000005">
    <property type="protein sequence ID" value="CAB5017613.1"/>
    <property type="molecule type" value="Genomic_DNA"/>
</dbReference>
<dbReference type="HAMAP" id="MF_00061">
    <property type="entry name" value="IspE"/>
    <property type="match status" value="1"/>
</dbReference>
<dbReference type="Gene3D" id="3.30.230.10">
    <property type="match status" value="1"/>
</dbReference>
<gene>
    <name evidence="6" type="ORF">UFOPK3164_01536</name>
    <name evidence="7" type="ORF">UFOPK3427_00477</name>
    <name evidence="8" type="ORF">UFOPK4112_00708</name>
</gene>
<dbReference type="GO" id="GO:0005524">
    <property type="term" value="F:ATP binding"/>
    <property type="evidence" value="ECO:0007669"/>
    <property type="project" value="UniProtKB-KW"/>
</dbReference>
<keyword evidence="1" id="KW-0808">Transferase</keyword>
<dbReference type="InterPro" id="IPR014721">
    <property type="entry name" value="Ribsml_uS5_D2-typ_fold_subgr"/>
</dbReference>
<evidence type="ECO:0000256" key="2">
    <source>
        <dbReference type="ARBA" id="ARBA00022741"/>
    </source>
</evidence>